<dbReference type="Pfam" id="PF12799">
    <property type="entry name" value="LRR_4"/>
    <property type="match status" value="1"/>
</dbReference>
<keyword evidence="5" id="KW-1185">Reference proteome</keyword>
<dbReference type="PANTHER" id="PTHR46652">
    <property type="entry name" value="LEUCINE-RICH REPEAT AND IQ DOMAIN-CONTAINING PROTEIN 1-RELATED"/>
    <property type="match status" value="1"/>
</dbReference>
<evidence type="ECO:0000256" key="2">
    <source>
        <dbReference type="ARBA" id="ARBA00022737"/>
    </source>
</evidence>
<protein>
    <submittedName>
        <fullName evidence="4">Leucine-rich repeat protein, putative</fullName>
    </submittedName>
</protein>
<dbReference type="AlphaFoldDB" id="A0A1J1GVL6"/>
<dbReference type="PRINTS" id="PR00019">
    <property type="entry name" value="LEURICHRPT"/>
</dbReference>
<dbReference type="Gene3D" id="3.80.10.10">
    <property type="entry name" value="Ribonuclease Inhibitor"/>
    <property type="match status" value="2"/>
</dbReference>
<reference evidence="4" key="1">
    <citation type="submission" date="2015-04" db="EMBL/GenBank/DDBJ databases">
        <authorList>
            <consortium name="Pathogen Informatics"/>
        </authorList>
    </citation>
    <scope>NUCLEOTIDE SEQUENCE [LARGE SCALE GENOMIC DNA]</scope>
    <source>
        <strain evidence="4">8A</strain>
    </source>
</reference>
<dbReference type="GeneID" id="39732269"/>
<dbReference type="Pfam" id="PF13516">
    <property type="entry name" value="LRR_6"/>
    <property type="match status" value="1"/>
</dbReference>
<proteinExistence type="predicted"/>
<keyword evidence="2" id="KW-0677">Repeat</keyword>
<sequence length="277" mass="32590">MKALSKNSINENIKSTNNENELNNKNTINNFLLHVKNGLTQLEKTLSGEGYAFSNLICKNKNIDNIPKEIEKYRHLKYINMSNNKISDIKNLCLLPNIVFLDISFNVIENLKDFKKNCLENCLYINISHNLIKNIEKICLKSIIEFDLSYNNISNFNIYFSNTIKKLNLSNNYIKNLSFKNKLTNLEFLDLSSNPLENLDFYENTPNLNFLKINNISTLEKDKLKSLNNFKFLEYLDMDNYFYFKDISYKEIKKIIITNTKDINLLKFNGRRILNKI</sequence>
<dbReference type="InterPro" id="IPR050836">
    <property type="entry name" value="SDS22/Internalin_LRR"/>
</dbReference>
<dbReference type="VEuPathDB" id="PlasmoDB:PGAL8A_00373900"/>
<dbReference type="InterPro" id="IPR001611">
    <property type="entry name" value="Leu-rich_rpt"/>
</dbReference>
<dbReference type="InterPro" id="IPR032675">
    <property type="entry name" value="LRR_dom_sf"/>
</dbReference>
<evidence type="ECO:0000313" key="5">
    <source>
        <dbReference type="Proteomes" id="UP000220797"/>
    </source>
</evidence>
<dbReference type="OMA" id="HLKYINM"/>
<comment type="caution">
    <text evidence="4">The sequence shown here is derived from an EMBL/GenBank/DDBJ whole genome shotgun (WGS) entry which is preliminary data.</text>
</comment>
<gene>
    <name evidence="4" type="primary">LRR10</name>
    <name evidence="4" type="ORF">PGAL8A_00373900</name>
</gene>
<name>A0A1J1GVL6_PLAGA</name>
<dbReference type="Proteomes" id="UP000220797">
    <property type="component" value="Unassembled WGS sequence"/>
</dbReference>
<dbReference type="PROSITE" id="PS51450">
    <property type="entry name" value="LRR"/>
    <property type="match status" value="3"/>
</dbReference>
<feature type="region of interest" description="Disordered" evidence="3">
    <location>
        <begin position="1"/>
        <end position="20"/>
    </location>
</feature>
<dbReference type="OrthoDB" id="271226at2759"/>
<dbReference type="RefSeq" id="XP_028529319.1">
    <property type="nucleotide sequence ID" value="XM_028672803.1"/>
</dbReference>
<keyword evidence="1" id="KW-0433">Leucine-rich repeat</keyword>
<dbReference type="PANTHER" id="PTHR46652:SF3">
    <property type="entry name" value="LEUCINE-RICH REPEAT-CONTAINING PROTEIN 9"/>
    <property type="match status" value="1"/>
</dbReference>
<dbReference type="InterPro" id="IPR025875">
    <property type="entry name" value="Leu-rich_rpt_4"/>
</dbReference>
<evidence type="ECO:0000256" key="1">
    <source>
        <dbReference type="ARBA" id="ARBA00022614"/>
    </source>
</evidence>
<dbReference type="SUPFAM" id="SSF52058">
    <property type="entry name" value="L domain-like"/>
    <property type="match status" value="1"/>
</dbReference>
<feature type="compositionally biased region" description="Polar residues" evidence="3">
    <location>
        <begin position="1"/>
        <end position="11"/>
    </location>
</feature>
<organism evidence="4 5">
    <name type="scientific">Plasmodium gallinaceum</name>
    <dbReference type="NCBI Taxonomy" id="5849"/>
    <lineage>
        <taxon>Eukaryota</taxon>
        <taxon>Sar</taxon>
        <taxon>Alveolata</taxon>
        <taxon>Apicomplexa</taxon>
        <taxon>Aconoidasida</taxon>
        <taxon>Haemosporida</taxon>
        <taxon>Plasmodiidae</taxon>
        <taxon>Plasmodium</taxon>
        <taxon>Plasmodium (Haemamoeba)</taxon>
    </lineage>
</organism>
<accession>A0A1J1GVL6</accession>
<dbReference type="EMBL" id="CVMV01000059">
    <property type="protein sequence ID" value="CRG96514.1"/>
    <property type="molecule type" value="Genomic_DNA"/>
</dbReference>
<evidence type="ECO:0000313" key="4">
    <source>
        <dbReference type="EMBL" id="CRG96514.1"/>
    </source>
</evidence>
<evidence type="ECO:0000256" key="3">
    <source>
        <dbReference type="SAM" id="MobiDB-lite"/>
    </source>
</evidence>